<reference evidence="3 4" key="1">
    <citation type="journal article" date="2018" name="PLoS Genet.">
        <title>Population sequencing reveals clonal diversity and ancestral inbreeding in the grapevine cultivar Chardonnay.</title>
        <authorList>
            <person name="Roach M.J."/>
            <person name="Johnson D.L."/>
            <person name="Bohlmann J."/>
            <person name="van Vuuren H.J."/>
            <person name="Jones S.J."/>
            <person name="Pretorius I.S."/>
            <person name="Schmidt S.A."/>
            <person name="Borneman A.R."/>
        </authorList>
    </citation>
    <scope>NUCLEOTIDE SEQUENCE [LARGE SCALE GENOMIC DNA]</scope>
    <source>
        <strain evidence="4">cv. Chardonnay</strain>
        <tissue evidence="3">Leaf</tissue>
    </source>
</reference>
<dbReference type="AlphaFoldDB" id="A0A438EC33"/>
<dbReference type="EMBL" id="QGNW01001328">
    <property type="protein sequence ID" value="RVW45407.1"/>
    <property type="molecule type" value="Genomic_DNA"/>
</dbReference>
<dbReference type="PANTHER" id="PTHR12161">
    <property type="entry name" value="IST1 FAMILY MEMBER"/>
    <property type="match status" value="1"/>
</dbReference>
<protein>
    <submittedName>
        <fullName evidence="3">IST1-like protein</fullName>
    </submittedName>
</protein>
<dbReference type="InterPro" id="IPR042277">
    <property type="entry name" value="IST1-like"/>
</dbReference>
<dbReference type="FunFam" id="1.20.1260.60:FF:000003">
    <property type="entry name" value="IST1-like protein isoform A"/>
    <property type="match status" value="1"/>
</dbReference>
<name>A0A438EC33_VITVI</name>
<feature type="compositionally biased region" description="Basic and acidic residues" evidence="2">
    <location>
        <begin position="278"/>
        <end position="288"/>
    </location>
</feature>
<dbReference type="Pfam" id="PF03398">
    <property type="entry name" value="Ist1"/>
    <property type="match status" value="1"/>
</dbReference>
<dbReference type="Proteomes" id="UP000288805">
    <property type="component" value="Unassembled WGS sequence"/>
</dbReference>
<sequence>MHIKICLSVYFKICGWFCSKTCLNLAISRIKLLQNKRSLHLKQMRKEIAQFLQTGQEAIARIRVEHVIREQNIWAAYEILELFCEFVLARVPILETQRECPTELREAVASIIFAAPRCSDVPDLLQIKNLFAAKYGKEFILAASELRPDTSVNRAIIEKLSVSTPTGEAKLKQLKEIAQEYNLEWDSSNTEAEFSKKHEDLLDGSKQVCSGGAISQAPSIQSSLQCPPTSEPNVISSRTIQQGIQALHSPNTASKKSLSSPDEVEHSIKSYNAGQVSDSKETRSQSSDILERARAAIASADRASAAARAAAELANITFGPWKLEEGQSPKG</sequence>
<evidence type="ECO:0000313" key="4">
    <source>
        <dbReference type="Proteomes" id="UP000288805"/>
    </source>
</evidence>
<gene>
    <name evidence="3" type="primary">DDB_G0289029_7</name>
    <name evidence="3" type="ORF">CK203_114072</name>
</gene>
<accession>A0A438EC33</accession>
<proteinExistence type="inferred from homology"/>
<comment type="similarity">
    <text evidence="1">Belongs to the IST1 family.</text>
</comment>
<evidence type="ECO:0000256" key="2">
    <source>
        <dbReference type="SAM" id="MobiDB-lite"/>
    </source>
</evidence>
<dbReference type="Gene3D" id="1.20.1260.60">
    <property type="entry name" value="Vacuolar protein sorting-associated protein Ist1"/>
    <property type="match status" value="1"/>
</dbReference>
<feature type="compositionally biased region" description="Polar residues" evidence="2">
    <location>
        <begin position="248"/>
        <end position="260"/>
    </location>
</feature>
<dbReference type="PANTHER" id="PTHR12161:SF81">
    <property type="entry name" value="OS01G0687700 PROTEIN"/>
    <property type="match status" value="1"/>
</dbReference>
<evidence type="ECO:0000256" key="1">
    <source>
        <dbReference type="ARBA" id="ARBA00005536"/>
    </source>
</evidence>
<feature type="region of interest" description="Disordered" evidence="2">
    <location>
        <begin position="248"/>
        <end position="288"/>
    </location>
</feature>
<evidence type="ECO:0000313" key="3">
    <source>
        <dbReference type="EMBL" id="RVW45407.1"/>
    </source>
</evidence>
<organism evidence="3 4">
    <name type="scientific">Vitis vinifera</name>
    <name type="common">Grape</name>
    <dbReference type="NCBI Taxonomy" id="29760"/>
    <lineage>
        <taxon>Eukaryota</taxon>
        <taxon>Viridiplantae</taxon>
        <taxon>Streptophyta</taxon>
        <taxon>Embryophyta</taxon>
        <taxon>Tracheophyta</taxon>
        <taxon>Spermatophyta</taxon>
        <taxon>Magnoliopsida</taxon>
        <taxon>eudicotyledons</taxon>
        <taxon>Gunneridae</taxon>
        <taxon>Pentapetalae</taxon>
        <taxon>rosids</taxon>
        <taxon>Vitales</taxon>
        <taxon>Vitaceae</taxon>
        <taxon>Viteae</taxon>
        <taxon>Vitis</taxon>
    </lineage>
</organism>
<dbReference type="GO" id="GO:0015031">
    <property type="term" value="P:protein transport"/>
    <property type="evidence" value="ECO:0007669"/>
    <property type="project" value="InterPro"/>
</dbReference>
<comment type="caution">
    <text evidence="3">The sequence shown here is derived from an EMBL/GenBank/DDBJ whole genome shotgun (WGS) entry which is preliminary data.</text>
</comment>
<dbReference type="InterPro" id="IPR005061">
    <property type="entry name" value="Ist1"/>
</dbReference>